<accession>A0A8S5RMK0</accession>
<evidence type="ECO:0000313" key="1">
    <source>
        <dbReference type="EMBL" id="DAE32345.1"/>
    </source>
</evidence>
<sequence length="79" mass="8856">MDEKNYGEYTDEAVAVALKTIQDICIFNKRVCGCKVECPFLELQDGGAKQICRIVSCGCPGKWALNPLPPKQWEPFYKG</sequence>
<name>A0A8S5RMK0_9VIRU</name>
<protein>
    <submittedName>
        <fullName evidence="1">Uncharacterized protein</fullName>
    </submittedName>
</protein>
<reference evidence="1" key="1">
    <citation type="journal article" date="2021" name="Proc. Natl. Acad. Sci. U.S.A.">
        <title>A Catalog of Tens of Thousands of Viruses from Human Metagenomes Reveals Hidden Associations with Chronic Diseases.</title>
        <authorList>
            <person name="Tisza M.J."/>
            <person name="Buck C.B."/>
        </authorList>
    </citation>
    <scope>NUCLEOTIDE SEQUENCE</scope>
    <source>
        <strain evidence="1">CtviY17</strain>
    </source>
</reference>
<proteinExistence type="predicted"/>
<organism evidence="1">
    <name type="scientific">virus sp. ctviY17</name>
    <dbReference type="NCBI Taxonomy" id="2825828"/>
    <lineage>
        <taxon>Viruses</taxon>
    </lineage>
</organism>
<dbReference type="EMBL" id="BK059120">
    <property type="protein sequence ID" value="DAE32345.1"/>
    <property type="molecule type" value="Genomic_DNA"/>
</dbReference>